<dbReference type="GO" id="GO:0005634">
    <property type="term" value="C:nucleus"/>
    <property type="evidence" value="ECO:0007669"/>
    <property type="project" value="TreeGrafter"/>
</dbReference>
<reference evidence="5 6" key="1">
    <citation type="journal article" date="2019" name="Nat. Ecol. Evol.">
        <title>Megaphylogeny resolves global patterns of mushroom evolution.</title>
        <authorList>
            <person name="Varga T."/>
            <person name="Krizsan K."/>
            <person name="Foldi C."/>
            <person name="Dima B."/>
            <person name="Sanchez-Garcia M."/>
            <person name="Sanchez-Ramirez S."/>
            <person name="Szollosi G.J."/>
            <person name="Szarkandi J.G."/>
            <person name="Papp V."/>
            <person name="Albert L."/>
            <person name="Andreopoulos W."/>
            <person name="Angelini C."/>
            <person name="Antonin V."/>
            <person name="Barry K.W."/>
            <person name="Bougher N.L."/>
            <person name="Buchanan P."/>
            <person name="Buyck B."/>
            <person name="Bense V."/>
            <person name="Catcheside P."/>
            <person name="Chovatia M."/>
            <person name="Cooper J."/>
            <person name="Damon W."/>
            <person name="Desjardin D."/>
            <person name="Finy P."/>
            <person name="Geml J."/>
            <person name="Haridas S."/>
            <person name="Hughes K."/>
            <person name="Justo A."/>
            <person name="Karasinski D."/>
            <person name="Kautmanova I."/>
            <person name="Kiss B."/>
            <person name="Kocsube S."/>
            <person name="Kotiranta H."/>
            <person name="LaButti K.M."/>
            <person name="Lechner B.E."/>
            <person name="Liimatainen K."/>
            <person name="Lipzen A."/>
            <person name="Lukacs Z."/>
            <person name="Mihaltcheva S."/>
            <person name="Morgado L.N."/>
            <person name="Niskanen T."/>
            <person name="Noordeloos M.E."/>
            <person name="Ohm R.A."/>
            <person name="Ortiz-Santana B."/>
            <person name="Ovrebo C."/>
            <person name="Racz N."/>
            <person name="Riley R."/>
            <person name="Savchenko A."/>
            <person name="Shiryaev A."/>
            <person name="Soop K."/>
            <person name="Spirin V."/>
            <person name="Szebenyi C."/>
            <person name="Tomsovsky M."/>
            <person name="Tulloss R.E."/>
            <person name="Uehling J."/>
            <person name="Grigoriev I.V."/>
            <person name="Vagvolgyi C."/>
            <person name="Papp T."/>
            <person name="Martin F.M."/>
            <person name="Miettinen O."/>
            <person name="Hibbett D.S."/>
            <person name="Nagy L.G."/>
        </authorList>
    </citation>
    <scope>NUCLEOTIDE SEQUENCE [LARGE SCALE GENOMIC DNA]</scope>
    <source>
        <strain evidence="5 6">OMC1185</strain>
    </source>
</reference>
<dbReference type="GO" id="GO:0048471">
    <property type="term" value="C:perinuclear region of cytoplasm"/>
    <property type="evidence" value="ECO:0007669"/>
    <property type="project" value="TreeGrafter"/>
</dbReference>
<dbReference type="SUPFAM" id="SSF52047">
    <property type="entry name" value="RNI-like"/>
    <property type="match status" value="1"/>
</dbReference>
<dbReference type="EMBL" id="ML213517">
    <property type="protein sequence ID" value="TFK49021.1"/>
    <property type="molecule type" value="Genomic_DNA"/>
</dbReference>
<dbReference type="GO" id="GO:0005096">
    <property type="term" value="F:GTPase activator activity"/>
    <property type="evidence" value="ECO:0007669"/>
    <property type="project" value="UniProtKB-KW"/>
</dbReference>
<feature type="chain" id="PRO_5022703294" evidence="4">
    <location>
        <begin position="20"/>
        <end position="435"/>
    </location>
</feature>
<gene>
    <name evidence="5" type="ORF">OE88DRAFT_1663355</name>
</gene>
<name>A0A5C3N5H5_9AGAM</name>
<dbReference type="AlphaFoldDB" id="A0A5C3N5H5"/>
<dbReference type="PANTHER" id="PTHR24113">
    <property type="entry name" value="RAN GTPASE-ACTIVATING PROTEIN 1"/>
    <property type="match status" value="1"/>
</dbReference>
<evidence type="ECO:0000313" key="6">
    <source>
        <dbReference type="Proteomes" id="UP000305948"/>
    </source>
</evidence>
<keyword evidence="1" id="KW-0343">GTPase activation</keyword>
<dbReference type="STRING" id="5364.A0A5C3N5H5"/>
<dbReference type="GO" id="GO:0031267">
    <property type="term" value="F:small GTPase binding"/>
    <property type="evidence" value="ECO:0007669"/>
    <property type="project" value="TreeGrafter"/>
</dbReference>
<dbReference type="GO" id="GO:0005829">
    <property type="term" value="C:cytosol"/>
    <property type="evidence" value="ECO:0007669"/>
    <property type="project" value="TreeGrafter"/>
</dbReference>
<dbReference type="Pfam" id="PF13516">
    <property type="entry name" value="LRR_6"/>
    <property type="match status" value="1"/>
</dbReference>
<keyword evidence="2" id="KW-0433">Leucine-rich repeat</keyword>
<evidence type="ECO:0000256" key="1">
    <source>
        <dbReference type="ARBA" id="ARBA00022468"/>
    </source>
</evidence>
<proteinExistence type="predicted"/>
<feature type="signal peptide" evidence="4">
    <location>
        <begin position="1"/>
        <end position="19"/>
    </location>
</feature>
<dbReference type="InterPro" id="IPR027038">
    <property type="entry name" value="RanGap"/>
</dbReference>
<protein>
    <submittedName>
        <fullName evidence="5">RNI-like protein</fullName>
    </submittedName>
</protein>
<keyword evidence="3" id="KW-0677">Repeat</keyword>
<dbReference type="InterPro" id="IPR032675">
    <property type="entry name" value="LRR_dom_sf"/>
</dbReference>
<evidence type="ECO:0000256" key="2">
    <source>
        <dbReference type="ARBA" id="ARBA00022614"/>
    </source>
</evidence>
<dbReference type="SMART" id="SM00368">
    <property type="entry name" value="LRR_RI"/>
    <property type="match status" value="4"/>
</dbReference>
<evidence type="ECO:0000256" key="3">
    <source>
        <dbReference type="ARBA" id="ARBA00022737"/>
    </source>
</evidence>
<dbReference type="PANTHER" id="PTHR24113:SF12">
    <property type="entry name" value="RAN GTPASE-ACTIVATING PROTEIN 1"/>
    <property type="match status" value="1"/>
</dbReference>
<dbReference type="GO" id="GO:0006913">
    <property type="term" value="P:nucleocytoplasmic transport"/>
    <property type="evidence" value="ECO:0007669"/>
    <property type="project" value="TreeGrafter"/>
</dbReference>
<accession>A0A5C3N5H5</accession>
<evidence type="ECO:0000256" key="4">
    <source>
        <dbReference type="SAM" id="SignalP"/>
    </source>
</evidence>
<evidence type="ECO:0000313" key="5">
    <source>
        <dbReference type="EMBL" id="TFK49021.1"/>
    </source>
</evidence>
<sequence>MRASTVVLLGLCSSAIVLSLMSTWTTTVETRPRTNVTLKPSAAIPLANRSIVDCANKRLRAVEGARDIIRDISSRRIVTKLILGHNFLADEGCVALFDFLCTPDVKKYKIQEISLNSNGIGDRGLLAIANYLRENQNLKSLFLQNNAFHGDPETITIFTEAVNSSCLDTLSLASNTLLSDPFISQFLPTLDARKLRELHLSMMDMTSLSTDPLIHFLSSHRCRLRTLKLNGNNLGTRSVTRIIRAVTMYNYNMTRLEMSANYSFDPDENELDSFAERPAMEKELKRAMDRNEFLARMRQKDALFLLATSRRLLLRSRRSESDTATAQPSPNPKAFPFQSLPTELQLHILSRATPRLSNAQRLRVFAYAADPSTLPPSGVSQFTCIPDPGSLPFSTGLGTCASGTCLGAGNSLQCRKEKLRNAWLERVDCVLNEPD</sequence>
<dbReference type="Gene3D" id="3.80.10.10">
    <property type="entry name" value="Ribonuclease Inhibitor"/>
    <property type="match status" value="2"/>
</dbReference>
<dbReference type="Proteomes" id="UP000305948">
    <property type="component" value="Unassembled WGS sequence"/>
</dbReference>
<organism evidence="5 6">
    <name type="scientific">Heliocybe sulcata</name>
    <dbReference type="NCBI Taxonomy" id="5364"/>
    <lineage>
        <taxon>Eukaryota</taxon>
        <taxon>Fungi</taxon>
        <taxon>Dikarya</taxon>
        <taxon>Basidiomycota</taxon>
        <taxon>Agaricomycotina</taxon>
        <taxon>Agaricomycetes</taxon>
        <taxon>Gloeophyllales</taxon>
        <taxon>Gloeophyllaceae</taxon>
        <taxon>Heliocybe</taxon>
    </lineage>
</organism>
<keyword evidence="6" id="KW-1185">Reference proteome</keyword>
<keyword evidence="4" id="KW-0732">Signal</keyword>
<dbReference type="OrthoDB" id="120976at2759"/>
<dbReference type="InterPro" id="IPR001611">
    <property type="entry name" value="Leu-rich_rpt"/>
</dbReference>